<dbReference type="GO" id="GO:0005634">
    <property type="term" value="C:nucleus"/>
    <property type="evidence" value="ECO:0007669"/>
    <property type="project" value="TreeGrafter"/>
</dbReference>
<feature type="domain" description="Nuclear receptor" evidence="9">
    <location>
        <begin position="11"/>
        <end position="87"/>
    </location>
</feature>
<dbReference type="PANTHER" id="PTHR46011:SF6">
    <property type="entry name" value="HIGH ZINC ACTIVATED NUCLEAR RECEPTOR PROTEIN"/>
    <property type="match status" value="1"/>
</dbReference>
<comment type="caution">
    <text evidence="11">The sequence shown here is derived from an EMBL/GenBank/DDBJ whole genome shotgun (WGS) entry which is preliminary data.</text>
</comment>
<dbReference type="PROSITE" id="PS51030">
    <property type="entry name" value="NUCLEAR_REC_DBD_2"/>
    <property type="match status" value="1"/>
</dbReference>
<keyword evidence="8" id="KW-0539">Nucleus</keyword>
<evidence type="ECO:0000256" key="7">
    <source>
        <dbReference type="ARBA" id="ARBA00023170"/>
    </source>
</evidence>
<dbReference type="AlphaFoldDB" id="A0AAN5CM30"/>
<keyword evidence="2" id="KW-0863">Zinc-finger</keyword>
<dbReference type="Proteomes" id="UP001328107">
    <property type="component" value="Unassembled WGS sequence"/>
</dbReference>
<dbReference type="EMBL" id="BTRK01000004">
    <property type="protein sequence ID" value="GMR46924.1"/>
    <property type="molecule type" value="Genomic_DNA"/>
</dbReference>
<dbReference type="InterPro" id="IPR001628">
    <property type="entry name" value="Znf_hrmn_rcpt"/>
</dbReference>
<feature type="domain" description="NR LBD" evidence="10">
    <location>
        <begin position="100"/>
        <end position="365"/>
    </location>
</feature>
<evidence type="ECO:0000259" key="9">
    <source>
        <dbReference type="PROSITE" id="PS51030"/>
    </source>
</evidence>
<dbReference type="GO" id="GO:0043565">
    <property type="term" value="F:sequence-specific DNA binding"/>
    <property type="evidence" value="ECO:0007669"/>
    <property type="project" value="InterPro"/>
</dbReference>
<dbReference type="InterPro" id="IPR035500">
    <property type="entry name" value="NHR-like_dom_sf"/>
</dbReference>
<evidence type="ECO:0000256" key="4">
    <source>
        <dbReference type="ARBA" id="ARBA00023015"/>
    </source>
</evidence>
<evidence type="ECO:0000256" key="2">
    <source>
        <dbReference type="ARBA" id="ARBA00022771"/>
    </source>
</evidence>
<dbReference type="SMART" id="SM00430">
    <property type="entry name" value="HOLI"/>
    <property type="match status" value="1"/>
</dbReference>
<evidence type="ECO:0000259" key="10">
    <source>
        <dbReference type="PROSITE" id="PS51843"/>
    </source>
</evidence>
<evidence type="ECO:0000256" key="5">
    <source>
        <dbReference type="ARBA" id="ARBA00023125"/>
    </source>
</evidence>
<keyword evidence="5" id="KW-0238">DNA-binding</keyword>
<dbReference type="GO" id="GO:0008270">
    <property type="term" value="F:zinc ion binding"/>
    <property type="evidence" value="ECO:0007669"/>
    <property type="project" value="UniProtKB-KW"/>
</dbReference>
<dbReference type="Pfam" id="PF00105">
    <property type="entry name" value="zf-C4"/>
    <property type="match status" value="1"/>
</dbReference>
<dbReference type="Gene3D" id="3.30.50.10">
    <property type="entry name" value="Erythroid Transcription Factor GATA-1, subunit A"/>
    <property type="match status" value="1"/>
</dbReference>
<reference evidence="12" key="1">
    <citation type="submission" date="2022-10" db="EMBL/GenBank/DDBJ databases">
        <title>Genome assembly of Pristionchus species.</title>
        <authorList>
            <person name="Yoshida K."/>
            <person name="Sommer R.J."/>
        </authorList>
    </citation>
    <scope>NUCLEOTIDE SEQUENCE [LARGE SCALE GENOMIC DNA]</scope>
    <source>
        <strain evidence="12">RS5460</strain>
    </source>
</reference>
<evidence type="ECO:0000256" key="1">
    <source>
        <dbReference type="ARBA" id="ARBA00022723"/>
    </source>
</evidence>
<keyword evidence="6" id="KW-0804">Transcription</keyword>
<organism evidence="11 12">
    <name type="scientific">Pristionchus mayeri</name>
    <dbReference type="NCBI Taxonomy" id="1317129"/>
    <lineage>
        <taxon>Eukaryota</taxon>
        <taxon>Metazoa</taxon>
        <taxon>Ecdysozoa</taxon>
        <taxon>Nematoda</taxon>
        <taxon>Chromadorea</taxon>
        <taxon>Rhabditida</taxon>
        <taxon>Rhabditina</taxon>
        <taxon>Diplogasteromorpha</taxon>
        <taxon>Diplogasteroidea</taxon>
        <taxon>Neodiplogasteridae</taxon>
        <taxon>Pristionchus</taxon>
    </lineage>
</organism>
<name>A0AAN5CM30_9BILA</name>
<dbReference type="SUPFAM" id="SSF48508">
    <property type="entry name" value="Nuclear receptor ligand-binding domain"/>
    <property type="match status" value="1"/>
</dbReference>
<evidence type="ECO:0000256" key="6">
    <source>
        <dbReference type="ARBA" id="ARBA00023163"/>
    </source>
</evidence>
<protein>
    <recommendedName>
        <fullName evidence="13">Nuclear receptor</fullName>
    </recommendedName>
</protein>
<sequence>MSTNGVSKSKTRTCLICGEQTRIAHLGIDACRACAVFYRRAKKGNDFSCRSVNENCYQPAKVRSCKRCRFDRISTLIHHSNAKSVANSKTDSSALTSSRSETPLIDKLRAEYKSMCFAQLCAEVHARTEVTHPLEISLEKGPFMPVDFASITIAHRVLLTTSLYFGNEVFPEFVALHDSDRWKIVKNFLFPFRSLEGGYRSNRIYPDDPNMCFPSYASYFSKDSSTKFFSTAAQNGDVEGAQRHLNSKEFTDLIPEIRESIKRVNPSQEEFLVLVALTFWNIEDLVVSEAALRARSLYREAVLKELHVVYRNGLKLHDYAARLGELMMLVQVFERTRLLHEHMQVFRIYDVVPEDNFVYGLLKEE</sequence>
<accession>A0AAN5CM30</accession>
<keyword evidence="3" id="KW-0862">Zinc</keyword>
<gene>
    <name evidence="11" type="ORF">PMAYCL1PPCAC_17119</name>
</gene>
<dbReference type="SMART" id="SM00399">
    <property type="entry name" value="ZnF_C4"/>
    <property type="match status" value="1"/>
</dbReference>
<evidence type="ECO:0000313" key="12">
    <source>
        <dbReference type="Proteomes" id="UP001328107"/>
    </source>
</evidence>
<dbReference type="PROSITE" id="PS51843">
    <property type="entry name" value="NR_LBD"/>
    <property type="match status" value="1"/>
</dbReference>
<keyword evidence="4" id="KW-0805">Transcription regulation</keyword>
<dbReference type="InterPro" id="IPR000536">
    <property type="entry name" value="Nucl_hrmn_rcpt_lig-bd"/>
</dbReference>
<evidence type="ECO:0000256" key="3">
    <source>
        <dbReference type="ARBA" id="ARBA00022833"/>
    </source>
</evidence>
<dbReference type="Pfam" id="PF00104">
    <property type="entry name" value="Hormone_recep"/>
    <property type="match status" value="1"/>
</dbReference>
<dbReference type="Gene3D" id="1.10.565.10">
    <property type="entry name" value="Retinoid X Receptor"/>
    <property type="match status" value="1"/>
</dbReference>
<evidence type="ECO:0000256" key="8">
    <source>
        <dbReference type="ARBA" id="ARBA00023242"/>
    </source>
</evidence>
<keyword evidence="12" id="KW-1185">Reference proteome</keyword>
<dbReference type="GO" id="GO:0003700">
    <property type="term" value="F:DNA-binding transcription factor activity"/>
    <property type="evidence" value="ECO:0007669"/>
    <property type="project" value="InterPro"/>
</dbReference>
<evidence type="ECO:0000313" key="11">
    <source>
        <dbReference type="EMBL" id="GMR46924.1"/>
    </source>
</evidence>
<keyword evidence="1" id="KW-0479">Metal-binding</keyword>
<dbReference type="SUPFAM" id="SSF57716">
    <property type="entry name" value="Glucocorticoid receptor-like (DNA-binding domain)"/>
    <property type="match status" value="1"/>
</dbReference>
<evidence type="ECO:0008006" key="13">
    <source>
        <dbReference type="Google" id="ProtNLM"/>
    </source>
</evidence>
<dbReference type="PANTHER" id="PTHR46011">
    <property type="entry name" value="NUCLEAR HORMONE RECEPTOR FAMILY MEMBER NHR-86-RELATED"/>
    <property type="match status" value="1"/>
</dbReference>
<dbReference type="InterPro" id="IPR013088">
    <property type="entry name" value="Znf_NHR/GATA"/>
</dbReference>
<proteinExistence type="predicted"/>
<keyword evidence="7" id="KW-0675">Receptor</keyword>